<organism evidence="1 2">
    <name type="scientific">Lottia gigantea</name>
    <name type="common">Giant owl limpet</name>
    <dbReference type="NCBI Taxonomy" id="225164"/>
    <lineage>
        <taxon>Eukaryota</taxon>
        <taxon>Metazoa</taxon>
        <taxon>Spiralia</taxon>
        <taxon>Lophotrochozoa</taxon>
        <taxon>Mollusca</taxon>
        <taxon>Gastropoda</taxon>
        <taxon>Patellogastropoda</taxon>
        <taxon>Lottioidea</taxon>
        <taxon>Lottiidae</taxon>
        <taxon>Lottia</taxon>
    </lineage>
</organism>
<proteinExistence type="predicted"/>
<protein>
    <submittedName>
        <fullName evidence="1">Uncharacterized protein</fullName>
    </submittedName>
</protein>
<dbReference type="GeneID" id="20251071"/>
<dbReference type="HOGENOM" id="CLU_121613_0_0_1"/>
<dbReference type="OrthoDB" id="1724672at2759"/>
<sequence>MAPLKLLKALISGDPKDFLQDKKKDPKDLKKHKKSNPNLPGCSIVAFAIELIHHSWDTIPVEGFKYCSSSLATDNLVRYDINLEVLGVHTAKTCADLALQGEYTQSRGVAFMSHRLAWRNTRESAPVQRRNVYKKMFHNLKVADAHVSHAQKVRKGKSSGNLPTHYSTATIGVFRGHGLYDPTDPPTHR</sequence>
<keyword evidence="2" id="KW-1185">Reference proteome</keyword>
<accession>V3ZTY2</accession>
<dbReference type="Proteomes" id="UP000030746">
    <property type="component" value="Unassembled WGS sequence"/>
</dbReference>
<dbReference type="RefSeq" id="XP_009054399.1">
    <property type="nucleotide sequence ID" value="XM_009056151.1"/>
</dbReference>
<dbReference type="AlphaFoldDB" id="V3ZTY2"/>
<name>V3ZTY2_LOTGI</name>
<gene>
    <name evidence="1" type="ORF">LOTGIDRAFT_239471</name>
</gene>
<dbReference type="EMBL" id="KB201721">
    <property type="protein sequence ID" value="ESO94918.1"/>
    <property type="molecule type" value="Genomic_DNA"/>
</dbReference>
<reference evidence="1 2" key="1">
    <citation type="journal article" date="2013" name="Nature">
        <title>Insights into bilaterian evolution from three spiralian genomes.</title>
        <authorList>
            <person name="Simakov O."/>
            <person name="Marletaz F."/>
            <person name="Cho S.J."/>
            <person name="Edsinger-Gonzales E."/>
            <person name="Havlak P."/>
            <person name="Hellsten U."/>
            <person name="Kuo D.H."/>
            <person name="Larsson T."/>
            <person name="Lv J."/>
            <person name="Arendt D."/>
            <person name="Savage R."/>
            <person name="Osoegawa K."/>
            <person name="de Jong P."/>
            <person name="Grimwood J."/>
            <person name="Chapman J.A."/>
            <person name="Shapiro H."/>
            <person name="Aerts A."/>
            <person name="Otillar R.P."/>
            <person name="Terry A.Y."/>
            <person name="Boore J.L."/>
            <person name="Grigoriev I.V."/>
            <person name="Lindberg D.R."/>
            <person name="Seaver E.C."/>
            <person name="Weisblat D.A."/>
            <person name="Putnam N.H."/>
            <person name="Rokhsar D.S."/>
        </authorList>
    </citation>
    <scope>NUCLEOTIDE SEQUENCE [LARGE SCALE GENOMIC DNA]</scope>
</reference>
<evidence type="ECO:0000313" key="2">
    <source>
        <dbReference type="Proteomes" id="UP000030746"/>
    </source>
</evidence>
<dbReference type="CTD" id="20251071"/>
<dbReference type="KEGG" id="lgi:LOTGIDRAFT_239471"/>
<evidence type="ECO:0000313" key="1">
    <source>
        <dbReference type="EMBL" id="ESO94918.1"/>
    </source>
</evidence>